<accession>A0A327YBF4</accession>
<gene>
    <name evidence="1" type="ORF">ATI53_101362</name>
</gene>
<reference evidence="1 2" key="1">
    <citation type="submission" date="2018-06" db="EMBL/GenBank/DDBJ databases">
        <title>Genomic Encyclopedia of Archaeal and Bacterial Type Strains, Phase II (KMG-II): from individual species to whole genera.</title>
        <authorList>
            <person name="Goeker M."/>
        </authorList>
    </citation>
    <scope>NUCLEOTIDE SEQUENCE [LARGE SCALE GENOMIC DNA]</scope>
    <source>
        <strain evidence="1 2">DSM 22011</strain>
    </source>
</reference>
<dbReference type="OrthoDB" id="7875233at2"/>
<proteinExistence type="predicted"/>
<evidence type="ECO:0000313" key="2">
    <source>
        <dbReference type="Proteomes" id="UP000249165"/>
    </source>
</evidence>
<organism evidence="1 2">
    <name type="scientific">Salipiger aestuarii</name>
    <dbReference type="NCBI Taxonomy" id="568098"/>
    <lineage>
        <taxon>Bacteria</taxon>
        <taxon>Pseudomonadati</taxon>
        <taxon>Pseudomonadota</taxon>
        <taxon>Alphaproteobacteria</taxon>
        <taxon>Rhodobacterales</taxon>
        <taxon>Roseobacteraceae</taxon>
        <taxon>Salipiger</taxon>
    </lineage>
</organism>
<evidence type="ECO:0000313" key="1">
    <source>
        <dbReference type="EMBL" id="RAK18343.1"/>
    </source>
</evidence>
<name>A0A327YBF4_9RHOB</name>
<dbReference type="EMBL" id="QLMG01000013">
    <property type="protein sequence ID" value="RAK18343.1"/>
    <property type="molecule type" value="Genomic_DNA"/>
</dbReference>
<keyword evidence="2" id="KW-1185">Reference proteome</keyword>
<sequence length="81" mass="9241">MYFAVHPFMEPVMIPDESNPCWRRVLTTDKDLAGAVLATKLLVARLRRELRTSPGALSTKIVELRGYFEKNTFAIKDIALF</sequence>
<dbReference type="AlphaFoldDB" id="A0A327YBF4"/>
<protein>
    <submittedName>
        <fullName evidence="1">Uncharacterized protein</fullName>
    </submittedName>
</protein>
<dbReference type="Proteomes" id="UP000249165">
    <property type="component" value="Unassembled WGS sequence"/>
</dbReference>
<comment type="caution">
    <text evidence="1">The sequence shown here is derived from an EMBL/GenBank/DDBJ whole genome shotgun (WGS) entry which is preliminary data.</text>
</comment>